<organism evidence="1">
    <name type="scientific">Rhizophora mucronata</name>
    <name type="common">Asiatic mangrove</name>
    <dbReference type="NCBI Taxonomy" id="61149"/>
    <lineage>
        <taxon>Eukaryota</taxon>
        <taxon>Viridiplantae</taxon>
        <taxon>Streptophyta</taxon>
        <taxon>Embryophyta</taxon>
        <taxon>Tracheophyta</taxon>
        <taxon>Spermatophyta</taxon>
        <taxon>Magnoliopsida</taxon>
        <taxon>eudicotyledons</taxon>
        <taxon>Gunneridae</taxon>
        <taxon>Pentapetalae</taxon>
        <taxon>rosids</taxon>
        <taxon>fabids</taxon>
        <taxon>Malpighiales</taxon>
        <taxon>Rhizophoraceae</taxon>
        <taxon>Rhizophora</taxon>
    </lineage>
</organism>
<dbReference type="AlphaFoldDB" id="A0A2P2NJZ1"/>
<accession>A0A2P2NJZ1</accession>
<evidence type="ECO:0000313" key="1">
    <source>
        <dbReference type="EMBL" id="MBX42796.1"/>
    </source>
</evidence>
<dbReference type="EMBL" id="GGEC01062312">
    <property type="protein sequence ID" value="MBX42796.1"/>
    <property type="molecule type" value="Transcribed_RNA"/>
</dbReference>
<sequence>MVTYKPPLMFGTGAVPMLLFGAEEPF</sequence>
<protein>
    <submittedName>
        <fullName evidence="1">Uncharacterized protein</fullName>
    </submittedName>
</protein>
<proteinExistence type="predicted"/>
<reference evidence="1" key="1">
    <citation type="submission" date="2018-02" db="EMBL/GenBank/DDBJ databases">
        <title>Rhizophora mucronata_Transcriptome.</title>
        <authorList>
            <person name="Meera S.P."/>
            <person name="Sreeshan A."/>
            <person name="Augustine A."/>
        </authorList>
    </citation>
    <scope>NUCLEOTIDE SEQUENCE</scope>
    <source>
        <tissue evidence="1">Leaf</tissue>
    </source>
</reference>
<name>A0A2P2NJZ1_RHIMU</name>